<evidence type="ECO:0000256" key="4">
    <source>
        <dbReference type="SAM" id="Phobius"/>
    </source>
</evidence>
<keyword evidence="4" id="KW-0472">Membrane</keyword>
<comment type="similarity">
    <text evidence="1">Belongs to the UDP-glycosyltransferase family.</text>
</comment>
<dbReference type="InterPro" id="IPR002213">
    <property type="entry name" value="UDP_glucos_trans"/>
</dbReference>
<evidence type="ECO:0000313" key="6">
    <source>
        <dbReference type="Proteomes" id="UP001163046"/>
    </source>
</evidence>
<dbReference type="GO" id="GO:0015020">
    <property type="term" value="F:glucuronosyltransferase activity"/>
    <property type="evidence" value="ECO:0007669"/>
    <property type="project" value="UniProtKB-EC"/>
</dbReference>
<accession>A0A9X0D7B1</accession>
<dbReference type="PANTHER" id="PTHR48043:SF145">
    <property type="entry name" value="FI06409P-RELATED"/>
    <property type="match status" value="1"/>
</dbReference>
<dbReference type="InterPro" id="IPR050271">
    <property type="entry name" value="UDP-glycosyltransferase"/>
</dbReference>
<evidence type="ECO:0000256" key="3">
    <source>
        <dbReference type="ARBA" id="ARBA00022679"/>
    </source>
</evidence>
<keyword evidence="2 5" id="KW-0328">Glycosyltransferase</keyword>
<dbReference type="PANTHER" id="PTHR48043">
    <property type="entry name" value="EG:EG0003.4 PROTEIN-RELATED"/>
    <property type="match status" value="1"/>
</dbReference>
<organism evidence="5 6">
    <name type="scientific">Desmophyllum pertusum</name>
    <dbReference type="NCBI Taxonomy" id="174260"/>
    <lineage>
        <taxon>Eukaryota</taxon>
        <taxon>Metazoa</taxon>
        <taxon>Cnidaria</taxon>
        <taxon>Anthozoa</taxon>
        <taxon>Hexacorallia</taxon>
        <taxon>Scleractinia</taxon>
        <taxon>Caryophylliina</taxon>
        <taxon>Caryophylliidae</taxon>
        <taxon>Desmophyllum</taxon>
    </lineage>
</organism>
<dbReference type="SUPFAM" id="SSF53756">
    <property type="entry name" value="UDP-Glycosyltransferase/glycogen phosphorylase"/>
    <property type="match status" value="1"/>
</dbReference>
<protein>
    <submittedName>
        <fullName evidence="5">UDP-glucuronosyltransferase 1-1</fullName>
        <ecNumber evidence="5">2.4.1.17</ecNumber>
    </submittedName>
</protein>
<sequence>MLATAFGKLKQRVVWRLKGYIPSFLGANIKVMEWLPQNDLLAHKDIKAFVSHVGHNSLYESAYHGVPLVAFPLGSDQESNAKKVEHIGLALAVDYKSTNAQQLFETIERVISEARFKTKAMHISGLLKDRRRTPLQETCDWIEYVLRHGGARHLRAQVFNIPWYQYYLLDVMAFLVAIVTLVVTVIRMICRCMCRVCCKKGDSKTKKE</sequence>
<dbReference type="EC" id="2.4.1.17" evidence="5"/>
<dbReference type="AlphaFoldDB" id="A0A9X0D7B1"/>
<dbReference type="Gene3D" id="3.40.50.2000">
    <property type="entry name" value="Glycogen Phosphorylase B"/>
    <property type="match status" value="1"/>
</dbReference>
<feature type="transmembrane region" description="Helical" evidence="4">
    <location>
        <begin position="163"/>
        <end position="186"/>
    </location>
</feature>
<dbReference type="EMBL" id="MU825437">
    <property type="protein sequence ID" value="KAJ7389216.1"/>
    <property type="molecule type" value="Genomic_DNA"/>
</dbReference>
<proteinExistence type="inferred from homology"/>
<dbReference type="FunFam" id="3.40.50.2000:FF:000021">
    <property type="entry name" value="UDP-glucuronosyltransferase"/>
    <property type="match status" value="1"/>
</dbReference>
<keyword evidence="4" id="KW-1133">Transmembrane helix</keyword>
<reference evidence="5" key="1">
    <citation type="submission" date="2023-01" db="EMBL/GenBank/DDBJ databases">
        <title>Genome assembly of the deep-sea coral Lophelia pertusa.</title>
        <authorList>
            <person name="Herrera S."/>
            <person name="Cordes E."/>
        </authorList>
    </citation>
    <scope>NUCLEOTIDE SEQUENCE</scope>
    <source>
        <strain evidence="5">USNM1676648</strain>
        <tissue evidence="5">Polyp</tissue>
    </source>
</reference>
<evidence type="ECO:0000313" key="5">
    <source>
        <dbReference type="EMBL" id="KAJ7389216.1"/>
    </source>
</evidence>
<keyword evidence="4" id="KW-0812">Transmembrane</keyword>
<evidence type="ECO:0000256" key="2">
    <source>
        <dbReference type="ARBA" id="ARBA00022676"/>
    </source>
</evidence>
<dbReference type="CDD" id="cd03784">
    <property type="entry name" value="GT1_Gtf-like"/>
    <property type="match status" value="1"/>
</dbReference>
<evidence type="ECO:0000256" key="1">
    <source>
        <dbReference type="ARBA" id="ARBA00009995"/>
    </source>
</evidence>
<comment type="caution">
    <text evidence="5">The sequence shown here is derived from an EMBL/GenBank/DDBJ whole genome shotgun (WGS) entry which is preliminary data.</text>
</comment>
<name>A0A9X0D7B1_9CNID</name>
<dbReference type="Pfam" id="PF00201">
    <property type="entry name" value="UDPGT"/>
    <property type="match status" value="1"/>
</dbReference>
<gene>
    <name evidence="5" type="primary">UGT1A1_13</name>
    <name evidence="5" type="ORF">OS493_032684</name>
</gene>
<dbReference type="OrthoDB" id="5835829at2759"/>
<keyword evidence="3 5" id="KW-0808">Transferase</keyword>
<keyword evidence="6" id="KW-1185">Reference proteome</keyword>
<dbReference type="Proteomes" id="UP001163046">
    <property type="component" value="Unassembled WGS sequence"/>
</dbReference>